<dbReference type="EC" id="2.1.1.177" evidence="5"/>
<evidence type="ECO:0000256" key="2">
    <source>
        <dbReference type="ARBA" id="ARBA00022679"/>
    </source>
</evidence>
<evidence type="ECO:0000313" key="7">
    <source>
        <dbReference type="Proteomes" id="UP000012040"/>
    </source>
</evidence>
<keyword evidence="7" id="KW-1185">Reference proteome</keyword>
<dbReference type="CDD" id="cd18081">
    <property type="entry name" value="RlmH-like"/>
    <property type="match status" value="1"/>
</dbReference>
<dbReference type="SUPFAM" id="SSF75217">
    <property type="entry name" value="alpha/beta knot"/>
    <property type="match status" value="1"/>
</dbReference>
<comment type="function">
    <text evidence="5">Specifically methylates the pseudouridine at position 1915 (m3Psi1915) in 23S rRNA.</text>
</comment>
<dbReference type="InterPro" id="IPR003742">
    <property type="entry name" value="RlmH-like"/>
</dbReference>
<feature type="binding site" evidence="5">
    <location>
        <position position="72"/>
    </location>
    <ligand>
        <name>S-adenosyl-L-methionine</name>
        <dbReference type="ChEBI" id="CHEBI:59789"/>
    </ligand>
</feature>
<dbReference type="GO" id="GO:0070038">
    <property type="term" value="F:rRNA (pseudouridine-N3-)-methyltransferase activity"/>
    <property type="evidence" value="ECO:0007669"/>
    <property type="project" value="UniProtKB-UniRule"/>
</dbReference>
<dbReference type="HAMAP" id="MF_00658">
    <property type="entry name" value="23SrRNA_methyltr_H"/>
    <property type="match status" value="1"/>
</dbReference>
<keyword evidence="1 5" id="KW-0489">Methyltransferase</keyword>
<dbReference type="PANTHER" id="PTHR33603:SF1">
    <property type="entry name" value="RIBOSOMAL RNA LARGE SUBUNIT METHYLTRANSFERASE H"/>
    <property type="match status" value="1"/>
</dbReference>
<evidence type="ECO:0000256" key="5">
    <source>
        <dbReference type="HAMAP-Rule" id="MF_00658"/>
    </source>
</evidence>
<keyword evidence="5" id="KW-0963">Cytoplasm</keyword>
<protein>
    <recommendedName>
        <fullName evidence="5">Ribosomal RNA large subunit methyltransferase H</fullName>
        <ecNumber evidence="5">2.1.1.177</ecNumber>
    </recommendedName>
    <alternativeName>
        <fullName evidence="5">23S rRNA (pseudouridine1915-N3)-methyltransferase</fullName>
    </alternativeName>
    <alternativeName>
        <fullName evidence="5">23S rRNA m3Psi1915 methyltransferase</fullName>
    </alternativeName>
    <alternativeName>
        <fullName evidence="5">rRNA (pseudouridine-N3-)-methyltransferase RlmH</fullName>
    </alternativeName>
</protein>
<comment type="similarity">
    <text evidence="4 5">Belongs to the RNA methyltransferase RlmH family.</text>
</comment>
<dbReference type="PANTHER" id="PTHR33603">
    <property type="entry name" value="METHYLTRANSFERASE"/>
    <property type="match status" value="1"/>
</dbReference>
<reference evidence="6 7" key="1">
    <citation type="journal article" date="2013" name="ISME J.">
        <title>By their genes ye shall know them: genomic signatures of predatory bacteria.</title>
        <authorList>
            <person name="Pasternak Z."/>
            <person name="Pietrokovski S."/>
            <person name="Rotem O."/>
            <person name="Gophna U."/>
            <person name="Lurie-Weinberger M.N."/>
            <person name="Jurkevitch E."/>
        </authorList>
    </citation>
    <scope>NUCLEOTIDE SEQUENCE [LARGE SCALE GENOMIC DNA]</scope>
    <source>
        <strain evidence="6 7">JSS</strain>
    </source>
</reference>
<dbReference type="AlphaFoldDB" id="M4VE26"/>
<dbReference type="OrthoDB" id="9806643at2"/>
<accession>M4VE26</accession>
<feature type="binding site" evidence="5">
    <location>
        <position position="104"/>
    </location>
    <ligand>
        <name>S-adenosyl-L-methionine</name>
        <dbReference type="ChEBI" id="CHEBI:59789"/>
    </ligand>
</feature>
<dbReference type="Pfam" id="PF02590">
    <property type="entry name" value="SPOUT_MTase"/>
    <property type="match status" value="1"/>
</dbReference>
<dbReference type="PIRSF" id="PIRSF004505">
    <property type="entry name" value="MT_bac"/>
    <property type="match status" value="1"/>
</dbReference>
<dbReference type="Gene3D" id="3.40.1280.10">
    <property type="match status" value="1"/>
</dbReference>
<dbReference type="RefSeq" id="WP_015471235.1">
    <property type="nucleotide sequence ID" value="NC_020813.1"/>
</dbReference>
<keyword evidence="5" id="KW-0698">rRNA processing</keyword>
<evidence type="ECO:0000256" key="4">
    <source>
        <dbReference type="ARBA" id="ARBA00038303"/>
    </source>
</evidence>
<evidence type="ECO:0000256" key="1">
    <source>
        <dbReference type="ARBA" id="ARBA00022603"/>
    </source>
</evidence>
<dbReference type="STRING" id="1184267.A11Q_2529"/>
<feature type="binding site" evidence="5">
    <location>
        <begin position="123"/>
        <end position="128"/>
    </location>
    <ligand>
        <name>S-adenosyl-L-methionine</name>
        <dbReference type="ChEBI" id="CHEBI:59789"/>
    </ligand>
</feature>
<dbReference type="EMBL" id="CP003537">
    <property type="protein sequence ID" value="AGH96745.1"/>
    <property type="molecule type" value="Genomic_DNA"/>
</dbReference>
<dbReference type="InterPro" id="IPR029028">
    <property type="entry name" value="Alpha/beta_knot_MTases"/>
</dbReference>
<comment type="subcellular location">
    <subcellularLocation>
        <location evidence="5">Cytoplasm</location>
    </subcellularLocation>
</comment>
<dbReference type="InterPro" id="IPR029026">
    <property type="entry name" value="tRNA_m1G_MTases_N"/>
</dbReference>
<dbReference type="HOGENOM" id="CLU_100552_2_0_7"/>
<keyword evidence="3 5" id="KW-0949">S-adenosyl-L-methionine</keyword>
<evidence type="ECO:0000256" key="3">
    <source>
        <dbReference type="ARBA" id="ARBA00022691"/>
    </source>
</evidence>
<dbReference type="PATRIC" id="fig|1184267.3.peg.2557"/>
<dbReference type="GO" id="GO:0005737">
    <property type="term" value="C:cytoplasm"/>
    <property type="evidence" value="ECO:0007669"/>
    <property type="project" value="UniProtKB-SubCell"/>
</dbReference>
<dbReference type="eggNOG" id="COG1576">
    <property type="taxonomic scope" value="Bacteria"/>
</dbReference>
<sequence>MKWTLYDFKTAKEPWFDEAEQVYLKKIKPFATFDVQHLKTLKTDRDEATLKKNYEAKVLLEKLSSDDFVILLDEKGKKLDSIEFSKLVNAARESGKKRGVFIIGGAFGVSEEIKKRAERSVCLSDMVMNHLVAEVVLLEQFYRAQTILNRIPYHNI</sequence>
<dbReference type="Proteomes" id="UP000012040">
    <property type="component" value="Chromosome"/>
</dbReference>
<evidence type="ECO:0000313" key="6">
    <source>
        <dbReference type="EMBL" id="AGH96745.1"/>
    </source>
</evidence>
<keyword evidence="2 5" id="KW-0808">Transferase</keyword>
<name>M4VE26_9BACT</name>
<organism evidence="6 7">
    <name type="scientific">Pseudobdellovibrio exovorus JSS</name>
    <dbReference type="NCBI Taxonomy" id="1184267"/>
    <lineage>
        <taxon>Bacteria</taxon>
        <taxon>Pseudomonadati</taxon>
        <taxon>Bdellovibrionota</taxon>
        <taxon>Bdellovibrionia</taxon>
        <taxon>Bdellovibrionales</taxon>
        <taxon>Pseudobdellovibrionaceae</taxon>
        <taxon>Pseudobdellovibrio</taxon>
    </lineage>
</organism>
<proteinExistence type="inferred from homology"/>
<gene>
    <name evidence="5" type="primary">rlmH</name>
    <name evidence="6" type="ORF">A11Q_2529</name>
</gene>
<comment type="catalytic activity">
    <reaction evidence="5">
        <text>pseudouridine(1915) in 23S rRNA + S-adenosyl-L-methionine = N(3)-methylpseudouridine(1915) in 23S rRNA + S-adenosyl-L-homocysteine + H(+)</text>
        <dbReference type="Rhea" id="RHEA:42752"/>
        <dbReference type="Rhea" id="RHEA-COMP:10221"/>
        <dbReference type="Rhea" id="RHEA-COMP:10222"/>
        <dbReference type="ChEBI" id="CHEBI:15378"/>
        <dbReference type="ChEBI" id="CHEBI:57856"/>
        <dbReference type="ChEBI" id="CHEBI:59789"/>
        <dbReference type="ChEBI" id="CHEBI:65314"/>
        <dbReference type="ChEBI" id="CHEBI:74486"/>
        <dbReference type="EC" id="2.1.1.177"/>
    </reaction>
</comment>
<dbReference type="KEGG" id="bex:A11Q_2529"/>
<comment type="subunit">
    <text evidence="5">Homodimer.</text>
</comment>